<evidence type="ECO:0000313" key="2">
    <source>
        <dbReference type="EMBL" id="MFC5849253.1"/>
    </source>
</evidence>
<gene>
    <name evidence="2" type="ORF">ACFPQ6_13140</name>
</gene>
<keyword evidence="2" id="KW-0540">Nuclease</keyword>
<evidence type="ECO:0000313" key="3">
    <source>
        <dbReference type="Proteomes" id="UP001595979"/>
    </source>
</evidence>
<name>A0ABW1DNY4_9DEIO</name>
<reference evidence="3" key="1">
    <citation type="journal article" date="2019" name="Int. J. Syst. Evol. Microbiol.">
        <title>The Global Catalogue of Microorganisms (GCM) 10K type strain sequencing project: providing services to taxonomists for standard genome sequencing and annotation.</title>
        <authorList>
            <consortium name="The Broad Institute Genomics Platform"/>
            <consortium name="The Broad Institute Genome Sequencing Center for Infectious Disease"/>
            <person name="Wu L."/>
            <person name="Ma J."/>
        </authorList>
    </citation>
    <scope>NUCLEOTIDE SEQUENCE [LARGE SCALE GENOMIC DNA]</scope>
    <source>
        <strain evidence="3">CGMCC 1.15053</strain>
    </source>
</reference>
<dbReference type="PANTHER" id="PTHR30015:SF7">
    <property type="entry name" value="TYPE IV METHYL-DIRECTED RESTRICTION ENZYME ECOKMRR"/>
    <property type="match status" value="1"/>
</dbReference>
<keyword evidence="3" id="KW-1185">Reference proteome</keyword>
<accession>A0ABW1DNY4</accession>
<dbReference type="GO" id="GO:0004519">
    <property type="term" value="F:endonuclease activity"/>
    <property type="evidence" value="ECO:0007669"/>
    <property type="project" value="UniProtKB-KW"/>
</dbReference>
<keyword evidence="2" id="KW-0255">Endonuclease</keyword>
<dbReference type="InterPro" id="IPR052906">
    <property type="entry name" value="Type_IV_Methyl-Rstrct_Enzyme"/>
</dbReference>
<dbReference type="InterPro" id="IPR011335">
    <property type="entry name" value="Restrct_endonuc-II-like"/>
</dbReference>
<dbReference type="InterPro" id="IPR011856">
    <property type="entry name" value="tRNA_endonuc-like_dom_sf"/>
</dbReference>
<keyword evidence="2" id="KW-0378">Hydrolase</keyword>
<organism evidence="2 3">
    <name type="scientific">Deinococcus petrolearius</name>
    <dbReference type="NCBI Taxonomy" id="1751295"/>
    <lineage>
        <taxon>Bacteria</taxon>
        <taxon>Thermotogati</taxon>
        <taxon>Deinococcota</taxon>
        <taxon>Deinococci</taxon>
        <taxon>Deinococcales</taxon>
        <taxon>Deinococcaceae</taxon>
        <taxon>Deinococcus</taxon>
    </lineage>
</organism>
<dbReference type="Proteomes" id="UP001595979">
    <property type="component" value="Unassembled WGS sequence"/>
</dbReference>
<sequence length="255" mass="27789">MALLSALEEVMRGSQGEQAFSDVLRRLKARKVHAGAADVFDAVMADWAARALAGQAPRFEVTPSKCLVWVGGEAKPVAKPERPRKAQVKTAPAAKPSLEMAEPPEIVAALPKKTVISRKALLRQFLKLTPTEFEQLCARVMTAIGVQEVRETPPKNDAGIDVRGLLVIEDLIRIRVAVQVKRYKGNVSRPEVQKLRGSLSHGEVGWFMTTGDYSPGAREEARASDRQPISLLSGLEIADLVMKYSVPLMGNGEEA</sequence>
<protein>
    <submittedName>
        <fullName evidence="2">Restriction endonuclease</fullName>
    </submittedName>
</protein>
<dbReference type="RefSeq" id="WP_380050214.1">
    <property type="nucleotide sequence ID" value="NZ_JBHSOH010000016.1"/>
</dbReference>
<proteinExistence type="predicted"/>
<evidence type="ECO:0000259" key="1">
    <source>
        <dbReference type="Pfam" id="PF04471"/>
    </source>
</evidence>
<dbReference type="PANTHER" id="PTHR30015">
    <property type="entry name" value="MRR RESTRICTION SYSTEM PROTEIN"/>
    <property type="match status" value="1"/>
</dbReference>
<dbReference type="Gene3D" id="3.40.1350.10">
    <property type="match status" value="1"/>
</dbReference>
<comment type="caution">
    <text evidence="2">The sequence shown here is derived from an EMBL/GenBank/DDBJ whole genome shotgun (WGS) entry which is preliminary data.</text>
</comment>
<dbReference type="SUPFAM" id="SSF52980">
    <property type="entry name" value="Restriction endonuclease-like"/>
    <property type="match status" value="1"/>
</dbReference>
<dbReference type="EMBL" id="JBHSOH010000016">
    <property type="protein sequence ID" value="MFC5849253.1"/>
    <property type="molecule type" value="Genomic_DNA"/>
</dbReference>
<dbReference type="InterPro" id="IPR007560">
    <property type="entry name" value="Restrct_endonuc_IV_Mrr"/>
</dbReference>
<feature type="domain" description="Restriction endonuclease type IV Mrr" evidence="1">
    <location>
        <begin position="126"/>
        <end position="240"/>
    </location>
</feature>
<dbReference type="Pfam" id="PF04471">
    <property type="entry name" value="Mrr_cat"/>
    <property type="match status" value="1"/>
</dbReference>